<comment type="caution">
    <text evidence="1">The sequence shown here is derived from an EMBL/GenBank/DDBJ whole genome shotgun (WGS) entry which is preliminary data.</text>
</comment>
<gene>
    <name evidence="1" type="ORF">HAX54_026634</name>
</gene>
<name>A0ABS8V425_DATST</name>
<sequence>MSCLASCCASLTCGFCTSVASGVTKSSARLAYCALFGVSLIVTWVLREVASPLLKNFSWINTSENLSKEIVSNTSCSSCQFGEFLVFWTACTYNDWCQGSK</sequence>
<dbReference type="EMBL" id="JACEIK010003230">
    <property type="protein sequence ID" value="MCD9640899.1"/>
    <property type="molecule type" value="Genomic_DNA"/>
</dbReference>
<proteinExistence type="predicted"/>
<accession>A0ABS8V425</accession>
<evidence type="ECO:0000313" key="2">
    <source>
        <dbReference type="Proteomes" id="UP000823775"/>
    </source>
</evidence>
<keyword evidence="2" id="KW-1185">Reference proteome</keyword>
<reference evidence="1 2" key="1">
    <citation type="journal article" date="2021" name="BMC Genomics">
        <title>Datura genome reveals duplications of psychoactive alkaloid biosynthetic genes and high mutation rate following tissue culture.</title>
        <authorList>
            <person name="Rajewski A."/>
            <person name="Carter-House D."/>
            <person name="Stajich J."/>
            <person name="Litt A."/>
        </authorList>
    </citation>
    <scope>NUCLEOTIDE SEQUENCE [LARGE SCALE GENOMIC DNA]</scope>
    <source>
        <strain evidence="1">AR-01</strain>
    </source>
</reference>
<evidence type="ECO:0008006" key="3">
    <source>
        <dbReference type="Google" id="ProtNLM"/>
    </source>
</evidence>
<protein>
    <recommendedName>
        <fullName evidence="3">Secreted protein</fullName>
    </recommendedName>
</protein>
<organism evidence="1 2">
    <name type="scientific">Datura stramonium</name>
    <name type="common">Jimsonweed</name>
    <name type="synonym">Common thornapple</name>
    <dbReference type="NCBI Taxonomy" id="4076"/>
    <lineage>
        <taxon>Eukaryota</taxon>
        <taxon>Viridiplantae</taxon>
        <taxon>Streptophyta</taxon>
        <taxon>Embryophyta</taxon>
        <taxon>Tracheophyta</taxon>
        <taxon>Spermatophyta</taxon>
        <taxon>Magnoliopsida</taxon>
        <taxon>eudicotyledons</taxon>
        <taxon>Gunneridae</taxon>
        <taxon>Pentapetalae</taxon>
        <taxon>asterids</taxon>
        <taxon>lamiids</taxon>
        <taxon>Solanales</taxon>
        <taxon>Solanaceae</taxon>
        <taxon>Solanoideae</taxon>
        <taxon>Datureae</taxon>
        <taxon>Datura</taxon>
    </lineage>
</organism>
<evidence type="ECO:0000313" key="1">
    <source>
        <dbReference type="EMBL" id="MCD9640899.1"/>
    </source>
</evidence>
<dbReference type="Proteomes" id="UP000823775">
    <property type="component" value="Unassembled WGS sequence"/>
</dbReference>